<organism evidence="1 2">
    <name type="scientific">Methanocella arvoryzae (strain DSM 22066 / NBRC 105507 / MRE50)</name>
    <dbReference type="NCBI Taxonomy" id="351160"/>
    <lineage>
        <taxon>Archaea</taxon>
        <taxon>Methanobacteriati</taxon>
        <taxon>Methanobacteriota</taxon>
        <taxon>Stenosarchaea group</taxon>
        <taxon>Methanomicrobia</taxon>
        <taxon>Methanocellales</taxon>
        <taxon>Methanocellaceae</taxon>
        <taxon>Methanocella</taxon>
    </lineage>
</organism>
<dbReference type="Proteomes" id="UP000000663">
    <property type="component" value="Chromosome"/>
</dbReference>
<dbReference type="GeneID" id="5143986"/>
<protein>
    <submittedName>
        <fullName evidence="1">Uncharacterized protein</fullName>
    </submittedName>
</protein>
<dbReference type="eggNOG" id="arCOG03422">
    <property type="taxonomic scope" value="Archaea"/>
</dbReference>
<keyword evidence="2" id="KW-1185">Reference proteome</keyword>
<sequence>MEKKLKMDHVMSAIIKSMVRFKVLVFLASHPREEFDAPNMAHRIRSASENVTGALEGYEKRYSKALSLVSLGLVTYREKEPGTRVYKITPEGIAFAEKVRRDNRDATVKLSFVCIEENGSSVIRSRIEW</sequence>
<evidence type="ECO:0000313" key="2">
    <source>
        <dbReference type="Proteomes" id="UP000000663"/>
    </source>
</evidence>
<gene>
    <name evidence="1" type="ORF">RCIX1580</name>
</gene>
<proteinExistence type="predicted"/>
<dbReference type="RefSeq" id="WP_012035732.1">
    <property type="nucleotide sequence ID" value="NC_009464.1"/>
</dbReference>
<dbReference type="EMBL" id="AM114193">
    <property type="protein sequence ID" value="CAJ36829.1"/>
    <property type="molecule type" value="Genomic_DNA"/>
</dbReference>
<evidence type="ECO:0000313" key="1">
    <source>
        <dbReference type="EMBL" id="CAJ36829.1"/>
    </source>
</evidence>
<dbReference type="Pfam" id="PF07381">
    <property type="entry name" value="EarA"/>
    <property type="match status" value="1"/>
</dbReference>
<reference evidence="1 2" key="1">
    <citation type="journal article" date="2006" name="Science">
        <title>Genome of rice cluster I archaea -- the key methane producers in the rice rhizosphere.</title>
        <authorList>
            <person name="Erkel C."/>
            <person name="Kube M."/>
            <person name="Reinhardt R."/>
            <person name="Liesack W."/>
        </authorList>
    </citation>
    <scope>NUCLEOTIDE SEQUENCE [LARGE SCALE GENOMIC DNA]</scope>
    <source>
        <strain evidence="2">DSM 22066 / NBRC 105507 / MRE50</strain>
    </source>
</reference>
<accession>Q0W464</accession>
<dbReference type="AlphaFoldDB" id="Q0W464"/>
<name>Q0W464_METAR</name>
<dbReference type="InterPro" id="IPR010863">
    <property type="entry name" value="EarA-like"/>
</dbReference>
<dbReference type="KEGG" id="rci:RCIX1580"/>
<dbReference type="STRING" id="351160.RCIX1580"/>